<name>A0ABS9LE90_9BRAD</name>
<keyword evidence="3" id="KW-1185">Reference proteome</keyword>
<proteinExistence type="predicted"/>
<protein>
    <submittedName>
        <fullName evidence="2">Helix-turn-helix domain-containing protein</fullName>
    </submittedName>
</protein>
<feature type="compositionally biased region" description="Low complexity" evidence="1">
    <location>
        <begin position="161"/>
        <end position="179"/>
    </location>
</feature>
<accession>A0ABS9LE90</accession>
<evidence type="ECO:0000256" key="1">
    <source>
        <dbReference type="SAM" id="MobiDB-lite"/>
    </source>
</evidence>
<feature type="compositionally biased region" description="Basic and acidic residues" evidence="1">
    <location>
        <begin position="220"/>
        <end position="232"/>
    </location>
</feature>
<dbReference type="Proteomes" id="UP001139012">
    <property type="component" value="Unassembled WGS sequence"/>
</dbReference>
<comment type="caution">
    <text evidence="2">The sequence shown here is derived from an EMBL/GenBank/DDBJ whole genome shotgun (WGS) entry which is preliminary data.</text>
</comment>
<dbReference type="InterPro" id="IPR036388">
    <property type="entry name" value="WH-like_DNA-bd_sf"/>
</dbReference>
<evidence type="ECO:0000313" key="3">
    <source>
        <dbReference type="Proteomes" id="UP001139012"/>
    </source>
</evidence>
<sequence length="318" mass="34729">MKTVAPGSNTIKTAEAAIDAKKKRTFTGDNIELLKALNADSRVTGPAFKVVFCIINHVNEKTGTAWPSVQTISIKTRLPVRVVERALRLLREIGWLASERIFDRRSRKTHNIYRLLTGNLGAITDEQVMLLDAAKASRTDGRRSLASPKRVEGNPPPAADRSGGQSASSGGSRSASSGGLTPKGEHPNSISASKKKVLVVEAEVETSKHRWPALPDDHDDLGPDRRCDDGPLDEDAWRLRVTGSDDRPPRSRSEIIAQAREIAQQHALEHRAVWGDNLSEAFGAEDDGGFCDIEAFDFGAIQHGFRRSTWPPMPETAS</sequence>
<dbReference type="EMBL" id="JAKLUA010000001">
    <property type="protein sequence ID" value="MCG2665319.1"/>
    <property type="molecule type" value="Genomic_DNA"/>
</dbReference>
<dbReference type="RefSeq" id="WP_237868748.1">
    <property type="nucleotide sequence ID" value="NZ_JAKLUA010000001.1"/>
</dbReference>
<dbReference type="Gene3D" id="1.10.10.10">
    <property type="entry name" value="Winged helix-like DNA-binding domain superfamily/Winged helix DNA-binding domain"/>
    <property type="match status" value="1"/>
</dbReference>
<reference evidence="2" key="1">
    <citation type="submission" date="2022-01" db="EMBL/GenBank/DDBJ databases">
        <title>Genome sequnece data of strain Bradyrhizobium sp. nov.</title>
        <authorList>
            <person name="Zhang J."/>
        </authorList>
    </citation>
    <scope>NUCLEOTIDE SEQUENCE</scope>
    <source>
        <strain evidence="2">WYCCWR 12774</strain>
    </source>
</reference>
<feature type="region of interest" description="Disordered" evidence="1">
    <location>
        <begin position="137"/>
        <end position="232"/>
    </location>
</feature>
<gene>
    <name evidence="2" type="ORF">L6637_00050</name>
</gene>
<organism evidence="2 3">
    <name type="scientific">Bradyrhizobium zhengyangense</name>
    <dbReference type="NCBI Taxonomy" id="2911009"/>
    <lineage>
        <taxon>Bacteria</taxon>
        <taxon>Pseudomonadati</taxon>
        <taxon>Pseudomonadota</taxon>
        <taxon>Alphaproteobacteria</taxon>
        <taxon>Hyphomicrobiales</taxon>
        <taxon>Nitrobacteraceae</taxon>
        <taxon>Bradyrhizobium</taxon>
    </lineage>
</organism>
<evidence type="ECO:0000313" key="2">
    <source>
        <dbReference type="EMBL" id="MCG2665319.1"/>
    </source>
</evidence>